<dbReference type="PANTHER" id="PTHR43908">
    <property type="entry name" value="AT29763P-RELATED"/>
    <property type="match status" value="1"/>
</dbReference>
<dbReference type="GO" id="GO:0005789">
    <property type="term" value="C:endoplasmic reticulum membrane"/>
    <property type="evidence" value="ECO:0007669"/>
    <property type="project" value="EnsemblFungi"/>
</dbReference>
<evidence type="ECO:0000313" key="3">
    <source>
        <dbReference type="EMBL" id="CCH59755.1"/>
    </source>
</evidence>
<organism evidence="3 4">
    <name type="scientific">Henningerozyma blattae (strain ATCC 34711 / CBS 6284 / DSM 70876 / NBRC 10599 / NRRL Y-10934 / UCD 77-7)</name>
    <name type="common">Yeast</name>
    <name type="synonym">Tetrapisispora blattae</name>
    <dbReference type="NCBI Taxonomy" id="1071380"/>
    <lineage>
        <taxon>Eukaryota</taxon>
        <taxon>Fungi</taxon>
        <taxon>Dikarya</taxon>
        <taxon>Ascomycota</taxon>
        <taxon>Saccharomycotina</taxon>
        <taxon>Saccharomycetes</taxon>
        <taxon>Saccharomycetales</taxon>
        <taxon>Saccharomycetaceae</taxon>
        <taxon>Henningerozyma</taxon>
    </lineage>
</organism>
<dbReference type="CDD" id="cd06257">
    <property type="entry name" value="DnaJ"/>
    <property type="match status" value="1"/>
</dbReference>
<dbReference type="Proteomes" id="UP000002866">
    <property type="component" value="Chromosome 2"/>
</dbReference>
<dbReference type="GeneID" id="14494084"/>
<dbReference type="PRINTS" id="PR00625">
    <property type="entry name" value="JDOMAIN"/>
</dbReference>
<dbReference type="SUPFAM" id="SSF46565">
    <property type="entry name" value="Chaperone J-domain"/>
    <property type="match status" value="1"/>
</dbReference>
<dbReference type="EMBL" id="HE806317">
    <property type="protein sequence ID" value="CCH59755.1"/>
    <property type="molecule type" value="Genomic_DNA"/>
</dbReference>
<dbReference type="RefSeq" id="XP_004179274.1">
    <property type="nucleotide sequence ID" value="XM_004179226.1"/>
</dbReference>
<dbReference type="HOGENOM" id="CLU_1151958_0_0_1"/>
<evidence type="ECO:0000256" key="1">
    <source>
        <dbReference type="SAM" id="MobiDB-lite"/>
    </source>
</evidence>
<dbReference type="GO" id="GO:0036503">
    <property type="term" value="P:ERAD pathway"/>
    <property type="evidence" value="ECO:0007669"/>
    <property type="project" value="EnsemblFungi"/>
</dbReference>
<dbReference type="InParanoid" id="I2H053"/>
<dbReference type="InterPro" id="IPR018253">
    <property type="entry name" value="DnaJ_domain_CS"/>
</dbReference>
<dbReference type="PROSITE" id="PS50076">
    <property type="entry name" value="DNAJ_2"/>
    <property type="match status" value="1"/>
</dbReference>
<feature type="region of interest" description="Disordered" evidence="1">
    <location>
        <begin position="89"/>
        <end position="111"/>
    </location>
</feature>
<dbReference type="GO" id="GO:0071218">
    <property type="term" value="P:cellular response to misfolded protein"/>
    <property type="evidence" value="ECO:0007669"/>
    <property type="project" value="TreeGrafter"/>
</dbReference>
<dbReference type="eggNOG" id="KOG0714">
    <property type="taxonomic scope" value="Eukaryota"/>
</dbReference>
<reference evidence="3 4" key="1">
    <citation type="journal article" date="2011" name="Proc. Natl. Acad. Sci. U.S.A.">
        <title>Evolutionary erosion of yeast sex chromosomes by mating-type switching accidents.</title>
        <authorList>
            <person name="Gordon J.L."/>
            <person name="Armisen D."/>
            <person name="Proux-Wera E."/>
            <person name="Oheigeartaigh S.S."/>
            <person name="Byrne K.P."/>
            <person name="Wolfe K.H."/>
        </authorList>
    </citation>
    <scope>NUCLEOTIDE SEQUENCE [LARGE SCALE GENOMIC DNA]</scope>
    <source>
        <strain evidence="4">ATCC 34711 / CBS 6284 / DSM 70876 / NBRC 10599 / NRRL Y-10934 / UCD 77-7</strain>
    </source>
</reference>
<dbReference type="GO" id="GO:0030544">
    <property type="term" value="F:Hsp70 protein binding"/>
    <property type="evidence" value="ECO:0007669"/>
    <property type="project" value="TreeGrafter"/>
</dbReference>
<dbReference type="Pfam" id="PF00226">
    <property type="entry name" value="DnaJ"/>
    <property type="match status" value="1"/>
</dbReference>
<feature type="domain" description="J" evidence="2">
    <location>
        <begin position="24"/>
        <end position="88"/>
    </location>
</feature>
<dbReference type="PANTHER" id="PTHR43908:SF3">
    <property type="entry name" value="AT29763P-RELATED"/>
    <property type="match status" value="1"/>
</dbReference>
<evidence type="ECO:0000313" key="4">
    <source>
        <dbReference type="Proteomes" id="UP000002866"/>
    </source>
</evidence>
<evidence type="ECO:0000259" key="2">
    <source>
        <dbReference type="PROSITE" id="PS50076"/>
    </source>
</evidence>
<keyword evidence="4" id="KW-1185">Reference proteome</keyword>
<accession>I2H053</accession>
<name>I2H053_HENB6</name>
<dbReference type="FunCoup" id="I2H053">
    <property type="interactions" value="206"/>
</dbReference>
<dbReference type="InterPro" id="IPR051100">
    <property type="entry name" value="DnaJ_subfamily_B/C"/>
</dbReference>
<dbReference type="InterPro" id="IPR036869">
    <property type="entry name" value="J_dom_sf"/>
</dbReference>
<dbReference type="AlphaFoldDB" id="I2H053"/>
<dbReference type="STRING" id="1071380.I2H053"/>
<dbReference type="GO" id="GO:0001671">
    <property type="term" value="F:ATPase activator activity"/>
    <property type="evidence" value="ECO:0007669"/>
    <property type="project" value="EnsemblFungi"/>
</dbReference>
<gene>
    <name evidence="3" type="primary">TBLA0B09380</name>
    <name evidence="3" type="ORF">TBLA_0B09380</name>
</gene>
<sequence length="227" mass="25904">MSTASFSAEQEKIALEVLSKDKHAFYDILKVDKTAQDNEIKKSYRKLAIKLHPDKNPHPKASEAFKRINRAFEVLGDEKKRVLFDRIGRDPDDRSVPESSATASGFRGHNHGNMPSSFENMFFQRGRNPQEDLFDLFFNMQGSPFGNAFGGPFGDVRGFSFGPTPNGFRMYTNDTRRAAFNNARRAHQQRQQEQSEPQPLNSIELLKMALPIIVFLLIPFIEKFLFG</sequence>
<proteinExistence type="predicted"/>
<dbReference type="OrthoDB" id="1507364at2759"/>
<dbReference type="InterPro" id="IPR001623">
    <property type="entry name" value="DnaJ_domain"/>
</dbReference>
<dbReference type="Gene3D" id="1.10.287.110">
    <property type="entry name" value="DnaJ domain"/>
    <property type="match status" value="1"/>
</dbReference>
<protein>
    <recommendedName>
        <fullName evidence="2">J domain-containing protein</fullName>
    </recommendedName>
</protein>
<dbReference type="OMA" id="KDKHAFY"/>
<dbReference type="PROSITE" id="PS00636">
    <property type="entry name" value="DNAJ_1"/>
    <property type="match status" value="1"/>
</dbReference>
<dbReference type="KEGG" id="tbl:TBLA_0B09380"/>
<dbReference type="SMART" id="SM00271">
    <property type="entry name" value="DnaJ"/>
    <property type="match status" value="1"/>
</dbReference>